<dbReference type="PANTHER" id="PTHR38436">
    <property type="entry name" value="POLYKETIDE CYCLASE SNOAL-LIKE DOMAIN"/>
    <property type="match status" value="1"/>
</dbReference>
<dbReference type="Pfam" id="PF07366">
    <property type="entry name" value="SnoaL"/>
    <property type="match status" value="1"/>
</dbReference>
<reference evidence="1 2" key="1">
    <citation type="submission" date="2022-10" db="EMBL/GenBank/DDBJ databases">
        <title>Identification of biosynthetic pathway for the production of the potent trypsin inhibitor radiosumin.</title>
        <authorList>
            <person name="Fewer D.P."/>
            <person name="Delbaje E."/>
            <person name="Ouyang X."/>
            <person name="Agostino P.D."/>
            <person name="Wahlsten M."/>
            <person name="Jokela J."/>
            <person name="Permi P."/>
            <person name="Haapaniemi E."/>
            <person name="Koistinen H."/>
        </authorList>
    </citation>
    <scope>NUCLEOTIDE SEQUENCE [LARGE SCALE GENOMIC DNA]</scope>
    <source>
        <strain evidence="1 2">NIES-515</strain>
    </source>
</reference>
<name>A0ABT3AUG2_9CYAN</name>
<gene>
    <name evidence="1" type="ORF">OGM63_04310</name>
</gene>
<dbReference type="RefSeq" id="WP_263744266.1">
    <property type="nucleotide sequence ID" value="NZ_JAOWRF010000066.1"/>
</dbReference>
<proteinExistence type="predicted"/>
<accession>A0ABT3AUG2</accession>
<dbReference type="Proteomes" id="UP001526143">
    <property type="component" value="Unassembled WGS sequence"/>
</dbReference>
<dbReference type="SUPFAM" id="SSF54427">
    <property type="entry name" value="NTF2-like"/>
    <property type="match status" value="1"/>
</dbReference>
<protein>
    <submittedName>
        <fullName evidence="1">Ester cyclase</fullName>
    </submittedName>
</protein>
<dbReference type="Gene3D" id="3.10.450.50">
    <property type="match status" value="1"/>
</dbReference>
<sequence>MSTLSEQNKAIALRFAKEAWGNVALWDQVWDELVASDMMWYFCGWSEPIRGSKAKEFYADLYQSFPDIELVSVENAIAQNDKVAFRSTIKGTHQGEFMGIPPTGKSINASDLNLFRISEGKIVEWWYELNLLEVMKQIGVISDS</sequence>
<comment type="caution">
    <text evidence="1">The sequence shown here is derived from an EMBL/GenBank/DDBJ whole genome shotgun (WGS) entry which is preliminary data.</text>
</comment>
<dbReference type="InterPro" id="IPR032710">
    <property type="entry name" value="NTF2-like_dom_sf"/>
</dbReference>
<evidence type="ECO:0000313" key="2">
    <source>
        <dbReference type="Proteomes" id="UP001526143"/>
    </source>
</evidence>
<evidence type="ECO:0000313" key="1">
    <source>
        <dbReference type="EMBL" id="MCV3212757.1"/>
    </source>
</evidence>
<dbReference type="InterPro" id="IPR009959">
    <property type="entry name" value="Cyclase_SnoaL-like"/>
</dbReference>
<organism evidence="1 2">
    <name type="scientific">Plectonema radiosum NIES-515</name>
    <dbReference type="NCBI Taxonomy" id="2986073"/>
    <lineage>
        <taxon>Bacteria</taxon>
        <taxon>Bacillati</taxon>
        <taxon>Cyanobacteriota</taxon>
        <taxon>Cyanophyceae</taxon>
        <taxon>Oscillatoriophycideae</taxon>
        <taxon>Oscillatoriales</taxon>
        <taxon>Microcoleaceae</taxon>
        <taxon>Plectonema</taxon>
    </lineage>
</organism>
<dbReference type="PANTHER" id="PTHR38436:SF1">
    <property type="entry name" value="ESTER CYCLASE"/>
    <property type="match status" value="1"/>
</dbReference>
<keyword evidence="2" id="KW-1185">Reference proteome</keyword>
<dbReference type="EMBL" id="JAOWRF010000066">
    <property type="protein sequence ID" value="MCV3212757.1"/>
    <property type="molecule type" value="Genomic_DNA"/>
</dbReference>